<dbReference type="PANTHER" id="PTHR46568">
    <property type="entry name" value="ALKYLDIHYDROXYACETONEPHOSPHATE SYNTHASE, PEROXISOMAL"/>
    <property type="match status" value="1"/>
</dbReference>
<dbReference type="EMBL" id="JAJAQC010000004">
    <property type="protein sequence ID" value="MDA0563324.1"/>
    <property type="molecule type" value="Genomic_DNA"/>
</dbReference>
<dbReference type="Gene3D" id="3.30.300.330">
    <property type="match status" value="1"/>
</dbReference>
<dbReference type="PANTHER" id="PTHR46568:SF1">
    <property type="entry name" value="ALKYLDIHYDROXYACETONEPHOSPHATE SYNTHASE, PEROXISOMAL"/>
    <property type="match status" value="1"/>
</dbReference>
<gene>
    <name evidence="10" type="ORF">LG943_03110</name>
</gene>
<reference evidence="10" key="1">
    <citation type="submission" date="2021-10" db="EMBL/GenBank/DDBJ databases">
        <title>Streptomonospora sp. nov., isolated from mangrove soil.</title>
        <authorList>
            <person name="Chen X."/>
            <person name="Ge X."/>
            <person name="Liu W."/>
        </authorList>
    </citation>
    <scope>NUCLEOTIDE SEQUENCE</scope>
    <source>
        <strain evidence="10">S1-112</strain>
    </source>
</reference>
<evidence type="ECO:0000256" key="1">
    <source>
        <dbReference type="ARBA" id="ARBA00008000"/>
    </source>
</evidence>
<comment type="cofactor">
    <cofactor evidence="6">
        <name>FAD</name>
        <dbReference type="ChEBI" id="CHEBI:57692"/>
    </cofactor>
</comment>
<evidence type="ECO:0000256" key="6">
    <source>
        <dbReference type="PIRSR" id="PIRSR625650-3"/>
    </source>
</evidence>
<dbReference type="Gene3D" id="3.30.465.10">
    <property type="match status" value="1"/>
</dbReference>
<evidence type="ECO:0000256" key="5">
    <source>
        <dbReference type="PIRSR" id="PIRSR625650-2"/>
    </source>
</evidence>
<dbReference type="Pfam" id="PF01565">
    <property type="entry name" value="FAD_binding_4"/>
    <property type="match status" value="1"/>
</dbReference>
<feature type="domain" description="FAD-binding PCMH-type" evidence="9">
    <location>
        <begin position="104"/>
        <end position="285"/>
    </location>
</feature>
<dbReference type="GO" id="GO:0008610">
    <property type="term" value="P:lipid biosynthetic process"/>
    <property type="evidence" value="ECO:0007669"/>
    <property type="project" value="InterPro"/>
</dbReference>
<evidence type="ECO:0000256" key="7">
    <source>
        <dbReference type="PIRSR" id="PIRSR625650-4"/>
    </source>
</evidence>
<feature type="binding site" evidence="6">
    <location>
        <begin position="136"/>
        <end position="142"/>
    </location>
    <ligand>
        <name>FAD</name>
        <dbReference type="ChEBI" id="CHEBI:57692"/>
    </ligand>
</feature>
<feature type="binding site" evidence="5">
    <location>
        <position position="393"/>
    </location>
    <ligand>
        <name>substrate</name>
    </ligand>
</feature>
<dbReference type="InterPro" id="IPR016169">
    <property type="entry name" value="FAD-bd_PCMH_sub2"/>
</dbReference>
<protein>
    <submittedName>
        <fullName evidence="10">FAD-binding oxidoreductase</fullName>
    </submittedName>
</protein>
<evidence type="ECO:0000256" key="8">
    <source>
        <dbReference type="SAM" id="MobiDB-lite"/>
    </source>
</evidence>
<feature type="binding site" evidence="6">
    <location>
        <begin position="269"/>
        <end position="275"/>
    </location>
    <ligand>
        <name>FAD</name>
        <dbReference type="ChEBI" id="CHEBI:57692"/>
    </ligand>
</feature>
<dbReference type="InterPro" id="IPR016171">
    <property type="entry name" value="Vanillyl_alc_oxidase_C-sub2"/>
</dbReference>
<feature type="compositionally biased region" description="Gly residues" evidence="8">
    <location>
        <begin position="540"/>
        <end position="550"/>
    </location>
</feature>
<dbReference type="GO" id="GO:0008609">
    <property type="term" value="F:alkylglycerone-phosphate synthase activity"/>
    <property type="evidence" value="ECO:0007669"/>
    <property type="project" value="InterPro"/>
</dbReference>
<feature type="active site" description="Proton donor/acceptor" evidence="4">
    <location>
        <position position="455"/>
    </location>
</feature>
<dbReference type="Proteomes" id="UP001140076">
    <property type="component" value="Unassembled WGS sequence"/>
</dbReference>
<comment type="caution">
    <text evidence="10">The sequence shown here is derived from an EMBL/GenBank/DDBJ whole genome shotgun (WGS) entry which is preliminary data.</text>
</comment>
<feature type="site" description="Important for enzyme activity" evidence="7">
    <location>
        <position position="320"/>
    </location>
</feature>
<feature type="region of interest" description="Disordered" evidence="8">
    <location>
        <begin position="529"/>
        <end position="559"/>
    </location>
</feature>
<dbReference type="InterPro" id="IPR016166">
    <property type="entry name" value="FAD-bd_PCMH"/>
</dbReference>
<evidence type="ECO:0000313" key="11">
    <source>
        <dbReference type="Proteomes" id="UP001140076"/>
    </source>
</evidence>
<dbReference type="InterPro" id="IPR006094">
    <property type="entry name" value="Oxid_FAD_bind_N"/>
</dbReference>
<dbReference type="InterPro" id="IPR036318">
    <property type="entry name" value="FAD-bd_PCMH-like_sf"/>
</dbReference>
<dbReference type="Gene3D" id="3.30.70.3450">
    <property type="match status" value="1"/>
</dbReference>
<evidence type="ECO:0000256" key="3">
    <source>
        <dbReference type="ARBA" id="ARBA00022827"/>
    </source>
</evidence>
<dbReference type="GO" id="GO:0071949">
    <property type="term" value="F:FAD binding"/>
    <property type="evidence" value="ECO:0007669"/>
    <property type="project" value="InterPro"/>
</dbReference>
<dbReference type="InterPro" id="IPR016164">
    <property type="entry name" value="FAD-linked_Oxase-like_C"/>
</dbReference>
<evidence type="ECO:0000259" key="9">
    <source>
        <dbReference type="PROSITE" id="PS51387"/>
    </source>
</evidence>
<dbReference type="RefSeq" id="WP_270070617.1">
    <property type="nucleotide sequence ID" value="NZ_JAJAQC010000004.1"/>
</dbReference>
<evidence type="ECO:0000313" key="10">
    <source>
        <dbReference type="EMBL" id="MDA0563324.1"/>
    </source>
</evidence>
<keyword evidence="3 6" id="KW-0274">FAD</keyword>
<accession>A0A9X3SFU1</accession>
<evidence type="ECO:0000256" key="2">
    <source>
        <dbReference type="ARBA" id="ARBA00022630"/>
    </source>
</evidence>
<comment type="similarity">
    <text evidence="1">Belongs to the FAD-binding oxidoreductase/transferase type 4 family.</text>
</comment>
<organism evidence="10 11">
    <name type="scientific">Streptomonospora mangrovi</name>
    <dbReference type="NCBI Taxonomy" id="2883123"/>
    <lineage>
        <taxon>Bacteria</taxon>
        <taxon>Bacillati</taxon>
        <taxon>Actinomycetota</taxon>
        <taxon>Actinomycetes</taxon>
        <taxon>Streptosporangiales</taxon>
        <taxon>Nocardiopsidaceae</taxon>
        <taxon>Streptomonospora</taxon>
    </lineage>
</organism>
<dbReference type="SUPFAM" id="SSF55103">
    <property type="entry name" value="FAD-linked oxidases, C-terminal domain"/>
    <property type="match status" value="1"/>
</dbReference>
<dbReference type="InterPro" id="IPR025650">
    <property type="entry name" value="Alkyl-DHAP_Synthase"/>
</dbReference>
<sequence length="559" mass="57084">MTAPTHRIGEPAWDAWGDPARAHHLTPDQRALIAQVLGVPATTAAPRAAETELRVARSALPPAARAALAAAVGPAHVNTNPAARLRRAGGKSTPDLLRRRAGDVARAPDAVVSPADHDQVAAVLAACAEHGVAVVPFGGGTSVVGGVEPLRGGFAAAITLDLRRLDRLVALDPVARTATLQAGLRTPEAEEVLADFGMTLGHRPQSYEYATIGGYAATRSAGQDSAGYGRFDSMVLALRAATPRGTLDLGRAPASAAGPDLRQLLLGSEGVFGVITEVTLRVRPLPAAEHEEAWGLPDFAAGTEALRALAQGGLRPTLVRLSDPAETFVNAVLAGAPAPQGCLAVVRCEGDAAYVAAARDAAAAALRAVGGAPLGAEPVAHWREGRYSAPYLRDALLDAGVLAETLETAATWSRLPGLRRAVTAALTTALGGGGGPEPLVLCHISHIYPEGASLYFTVATAAGDDPLERWRAAKRAAGDAITAHGGTITHHHAVGTDHRPWLGAEVGDLGVEVLRAVKRTLDPAGVLNPGKLIPASAPGTGRGGGAGSGTESGAEEGRR</sequence>
<dbReference type="Gene3D" id="1.10.45.10">
    <property type="entry name" value="Vanillyl-alcohol Oxidase, Chain A, domain 4"/>
    <property type="match status" value="1"/>
</dbReference>
<dbReference type="Pfam" id="PF02913">
    <property type="entry name" value="FAD-oxidase_C"/>
    <property type="match status" value="1"/>
</dbReference>
<dbReference type="SUPFAM" id="SSF56176">
    <property type="entry name" value="FAD-binding/transporter-associated domain-like"/>
    <property type="match status" value="1"/>
</dbReference>
<dbReference type="AlphaFoldDB" id="A0A9X3SFU1"/>
<proteinExistence type="inferred from homology"/>
<dbReference type="PROSITE" id="PS51387">
    <property type="entry name" value="FAD_PCMH"/>
    <property type="match status" value="1"/>
</dbReference>
<dbReference type="InterPro" id="IPR004113">
    <property type="entry name" value="FAD-bd_oxidored_4_C"/>
</dbReference>
<name>A0A9X3SFU1_9ACTN</name>
<evidence type="ECO:0000256" key="4">
    <source>
        <dbReference type="PIRSR" id="PIRSR625650-1"/>
    </source>
</evidence>
<keyword evidence="11" id="KW-1185">Reference proteome</keyword>
<keyword evidence="2" id="KW-0285">Flavoprotein</keyword>